<gene>
    <name evidence="2" type="ORF">AVEN_161794_1</name>
    <name evidence="3" type="ORF">AVEN_162426_1</name>
    <name evidence="1" type="ORF">AVEN_175502_1</name>
    <name evidence="4" type="ORF">AVEN_207055_1</name>
</gene>
<sequence length="108" mass="13003">MTSFRTVRLLNRKRELWFRNNLVATLHILEDRPNTSWLVNDVTRLYRTRVDECFFVFIGEYIKNRVIILNYFAFTEKGMEWPPNPPLNLLLVGYIEVYCFLEQYCSTG</sequence>
<evidence type="ECO:0000313" key="3">
    <source>
        <dbReference type="EMBL" id="GBN85536.1"/>
    </source>
</evidence>
<protein>
    <submittedName>
        <fullName evidence="2">Uncharacterized protein</fullName>
    </submittedName>
</protein>
<keyword evidence="5" id="KW-1185">Reference proteome</keyword>
<name>A0A4Y2PME1_ARAVE</name>
<dbReference type="EMBL" id="BGPR01011820">
    <property type="protein sequence ID" value="GBN53126.1"/>
    <property type="molecule type" value="Genomic_DNA"/>
</dbReference>
<reference evidence="2 5" key="1">
    <citation type="journal article" date="2019" name="Sci. Rep.">
        <title>Orb-weaving spider Araneus ventricosus genome elucidates the spidroin gene catalogue.</title>
        <authorList>
            <person name="Kono N."/>
            <person name="Nakamura H."/>
            <person name="Ohtoshi R."/>
            <person name="Moran D.A.P."/>
            <person name="Shinohara A."/>
            <person name="Yoshida Y."/>
            <person name="Fujiwara M."/>
            <person name="Mori M."/>
            <person name="Tomita M."/>
            <person name="Arakawa K."/>
        </authorList>
    </citation>
    <scope>NUCLEOTIDE SEQUENCE [LARGE SCALE GENOMIC DNA]</scope>
</reference>
<dbReference type="AlphaFoldDB" id="A0A4Y2PME1"/>
<proteinExistence type="predicted"/>
<dbReference type="EMBL" id="BGPR01011822">
    <property type="protein sequence ID" value="GBN53138.1"/>
    <property type="molecule type" value="Genomic_DNA"/>
</dbReference>
<evidence type="ECO:0000313" key="5">
    <source>
        <dbReference type="Proteomes" id="UP000499080"/>
    </source>
</evidence>
<dbReference type="EMBL" id="BGPR01020827">
    <property type="protein sequence ID" value="GBN85536.1"/>
    <property type="molecule type" value="Genomic_DNA"/>
</dbReference>
<evidence type="ECO:0000313" key="1">
    <source>
        <dbReference type="EMBL" id="GBN53126.1"/>
    </source>
</evidence>
<organism evidence="2 5">
    <name type="scientific">Araneus ventricosus</name>
    <name type="common">Orbweaver spider</name>
    <name type="synonym">Epeira ventricosa</name>
    <dbReference type="NCBI Taxonomy" id="182803"/>
    <lineage>
        <taxon>Eukaryota</taxon>
        <taxon>Metazoa</taxon>
        <taxon>Ecdysozoa</taxon>
        <taxon>Arthropoda</taxon>
        <taxon>Chelicerata</taxon>
        <taxon>Arachnida</taxon>
        <taxon>Araneae</taxon>
        <taxon>Araneomorphae</taxon>
        <taxon>Entelegynae</taxon>
        <taxon>Araneoidea</taxon>
        <taxon>Araneidae</taxon>
        <taxon>Araneus</taxon>
    </lineage>
</organism>
<evidence type="ECO:0000313" key="4">
    <source>
        <dbReference type="EMBL" id="GBN85552.1"/>
    </source>
</evidence>
<dbReference type="Proteomes" id="UP000499080">
    <property type="component" value="Unassembled WGS sequence"/>
</dbReference>
<dbReference type="EMBL" id="BGPR01020833">
    <property type="protein sequence ID" value="GBN85552.1"/>
    <property type="molecule type" value="Genomic_DNA"/>
</dbReference>
<evidence type="ECO:0000313" key="2">
    <source>
        <dbReference type="EMBL" id="GBN53138.1"/>
    </source>
</evidence>
<comment type="caution">
    <text evidence="2">The sequence shown here is derived from an EMBL/GenBank/DDBJ whole genome shotgun (WGS) entry which is preliminary data.</text>
</comment>
<accession>A0A4Y2PME1</accession>